<reference evidence="4" key="1">
    <citation type="submission" date="2020-05" db="EMBL/GenBank/DDBJ databases">
        <title>Mycena genomes resolve the evolution of fungal bioluminescence.</title>
        <authorList>
            <person name="Tsai I.J."/>
        </authorList>
    </citation>
    <scope>NUCLEOTIDE SEQUENCE</scope>
    <source>
        <strain evidence="4">CCC161011</strain>
    </source>
</reference>
<evidence type="ECO:0000313" key="5">
    <source>
        <dbReference type="Proteomes" id="UP000620124"/>
    </source>
</evidence>
<evidence type="ECO:0000259" key="3">
    <source>
        <dbReference type="Pfam" id="PF16911"/>
    </source>
</evidence>
<comment type="caution">
    <text evidence="4">The sequence shown here is derived from an EMBL/GenBank/DDBJ whole genome shotgun (WGS) entry which is preliminary data.</text>
</comment>
<dbReference type="InterPro" id="IPR023213">
    <property type="entry name" value="CAT-like_dom_sf"/>
</dbReference>
<dbReference type="Proteomes" id="UP000620124">
    <property type="component" value="Unassembled WGS sequence"/>
</dbReference>
<name>A0A8H6XYB9_9AGAR</name>
<accession>A0A8H6XYB9</accession>
<feature type="domain" description="Phthiocerol/phthiodiolone dimycocerosyl transferase C-terminal" evidence="3">
    <location>
        <begin position="244"/>
        <end position="384"/>
    </location>
</feature>
<dbReference type="GO" id="GO:0016746">
    <property type="term" value="F:acyltransferase activity"/>
    <property type="evidence" value="ECO:0007669"/>
    <property type="project" value="UniProtKB-KW"/>
</dbReference>
<dbReference type="PANTHER" id="PTHR28037:SF1">
    <property type="entry name" value="ALCOHOL O-ACETYLTRANSFERASE 1-RELATED"/>
    <property type="match status" value="1"/>
</dbReference>
<dbReference type="Gene3D" id="3.30.559.10">
    <property type="entry name" value="Chloramphenicol acetyltransferase-like domain"/>
    <property type="match status" value="1"/>
</dbReference>
<organism evidence="4 5">
    <name type="scientific">Mycena venus</name>
    <dbReference type="NCBI Taxonomy" id="2733690"/>
    <lineage>
        <taxon>Eukaryota</taxon>
        <taxon>Fungi</taxon>
        <taxon>Dikarya</taxon>
        <taxon>Basidiomycota</taxon>
        <taxon>Agaricomycotina</taxon>
        <taxon>Agaricomycetes</taxon>
        <taxon>Agaricomycetidae</taxon>
        <taxon>Agaricales</taxon>
        <taxon>Marasmiineae</taxon>
        <taxon>Mycenaceae</taxon>
        <taxon>Mycena</taxon>
    </lineage>
</organism>
<evidence type="ECO:0000256" key="1">
    <source>
        <dbReference type="ARBA" id="ARBA00022679"/>
    </source>
</evidence>
<dbReference type="AlphaFoldDB" id="A0A8H6XYB9"/>
<dbReference type="EMBL" id="JACAZI010000011">
    <property type="protein sequence ID" value="KAF7348532.1"/>
    <property type="molecule type" value="Genomic_DNA"/>
</dbReference>
<dbReference type="InterPro" id="IPR031641">
    <property type="entry name" value="PapA_C"/>
</dbReference>
<dbReference type="OrthoDB" id="3355480at2759"/>
<dbReference type="Pfam" id="PF16911">
    <property type="entry name" value="PapA_C"/>
    <property type="match status" value="1"/>
</dbReference>
<proteinExistence type="predicted"/>
<keyword evidence="5" id="KW-1185">Reference proteome</keyword>
<keyword evidence="1" id="KW-0808">Transferase</keyword>
<gene>
    <name evidence="4" type="ORF">MVEN_01370700</name>
</gene>
<sequence>MAWTQVEDGGYQRLLGDSEYALFLGSQNAVGDMFLHLAVRAPAHYFREERVRIAWSLIRRKNPLLMSKVIADRNDLSIARFSFYPPRTPERALQEAAKALRFSQETKHELISAYMDGPRVLSDDYLSYLIISEPEISSDNEVSQYDILMCAPHFIGDGTALHQSTHELLCLVTSEKTDAELVEELDVPLNWTDVLPFNVESRLSAPSSALGKAACKINYLQALSREIGGHAFSRIQRGPKHTILQECEFSEAQTSIILAKCKAKGVTVNHALTALCNIAWARYTSQSLELPMMLYTAANLRSHLAAQSSASHWFLALAYFTISLPAFQPANNGGVWHRARLAKAQMQHAVRSPLLPARALLSAAARARRTPPSPAALLGISLIGDLDRTYVRSSYGPGVHLLSVMTASRLKPGGLLLLGHSFGGRLVLQLCWDGMGFAEGEIERFWTALTSAVPEFLC</sequence>
<evidence type="ECO:0000313" key="4">
    <source>
        <dbReference type="EMBL" id="KAF7348532.1"/>
    </source>
</evidence>
<keyword evidence="2" id="KW-0012">Acyltransferase</keyword>
<dbReference type="InterPro" id="IPR052058">
    <property type="entry name" value="Alcohol_O-acetyltransferase"/>
</dbReference>
<protein>
    <recommendedName>
        <fullName evidence="3">Phthiocerol/phthiodiolone dimycocerosyl transferase C-terminal domain-containing protein</fullName>
    </recommendedName>
</protein>
<dbReference type="Gene3D" id="3.30.559.30">
    <property type="entry name" value="Nonribosomal peptide synthetase, condensation domain"/>
    <property type="match status" value="1"/>
</dbReference>
<evidence type="ECO:0000256" key="2">
    <source>
        <dbReference type="ARBA" id="ARBA00023315"/>
    </source>
</evidence>
<dbReference type="PANTHER" id="PTHR28037">
    <property type="entry name" value="ALCOHOL O-ACETYLTRANSFERASE 1-RELATED"/>
    <property type="match status" value="1"/>
</dbReference>
<dbReference type="SUPFAM" id="SSF52777">
    <property type="entry name" value="CoA-dependent acyltransferases"/>
    <property type="match status" value="1"/>
</dbReference>